<evidence type="ECO:0000313" key="2">
    <source>
        <dbReference type="EMBL" id="KYL37060.1"/>
    </source>
</evidence>
<feature type="transmembrane region" description="Helical" evidence="1">
    <location>
        <begin position="13"/>
        <end position="32"/>
    </location>
</feature>
<keyword evidence="1" id="KW-0812">Transmembrane</keyword>
<dbReference type="AlphaFoldDB" id="A0ABD4ETM4"/>
<keyword evidence="1" id="KW-1133">Transmembrane helix</keyword>
<dbReference type="Proteomes" id="UP000075763">
    <property type="component" value="Unassembled WGS sequence"/>
</dbReference>
<sequence>MEPCENPMELKDIISISISVIALVASVIAIYLSHWHKSSKAILCLNSRLFDCLNEKTKRELRYTLSNTGNQELFVKDVSLLRGESPLGNLKHSSSYLVIPSNHIEPFVIKPSEIKSFMLSHEVDYELAPDYDEELNKYILVSLEVISANGKRFQVTHDISNLGPSGPDIRDKIWAGVPLGGSI</sequence>
<evidence type="ECO:0000313" key="3">
    <source>
        <dbReference type="Proteomes" id="UP000075763"/>
    </source>
</evidence>
<protein>
    <submittedName>
        <fullName evidence="2">Uncharacterized protein</fullName>
    </submittedName>
</protein>
<keyword evidence="1" id="KW-0472">Membrane</keyword>
<gene>
    <name evidence="2" type="ORF">A2I96_06180</name>
</gene>
<reference evidence="2 3" key="1">
    <citation type="submission" date="2016-03" db="EMBL/GenBank/DDBJ databases">
        <authorList>
            <person name="Zhang H."/>
            <person name="Liu R."/>
            <person name="Wang M."/>
            <person name="Wang H."/>
            <person name="Wang L."/>
            <person name="Song L."/>
        </authorList>
    </citation>
    <scope>NUCLEOTIDE SEQUENCE [LARGE SCALE GENOMIC DNA]</scope>
    <source>
        <strain evidence="2 3">DSM 16099</strain>
    </source>
</reference>
<accession>A0ABD4ETM4</accession>
<organism evidence="2 3">
    <name type="scientific">Pseudoalteromonas tetraodonis</name>
    <dbReference type="NCBI Taxonomy" id="43659"/>
    <lineage>
        <taxon>Bacteria</taxon>
        <taxon>Pseudomonadati</taxon>
        <taxon>Pseudomonadota</taxon>
        <taxon>Gammaproteobacteria</taxon>
        <taxon>Alteromonadales</taxon>
        <taxon>Pseudoalteromonadaceae</taxon>
        <taxon>Pseudoalteromonas</taxon>
    </lineage>
</organism>
<comment type="caution">
    <text evidence="2">The sequence shown here is derived from an EMBL/GenBank/DDBJ whole genome shotgun (WGS) entry which is preliminary data.</text>
</comment>
<dbReference type="EMBL" id="LVCN01000003">
    <property type="protein sequence ID" value="KYL37060.1"/>
    <property type="molecule type" value="Genomic_DNA"/>
</dbReference>
<proteinExistence type="predicted"/>
<evidence type="ECO:0000256" key="1">
    <source>
        <dbReference type="SAM" id="Phobius"/>
    </source>
</evidence>
<name>A0ABD4ETM4_9GAMM</name>